<evidence type="ECO:0000313" key="2">
    <source>
        <dbReference type="Proteomes" id="UP000245362"/>
    </source>
</evidence>
<proteinExistence type="predicted"/>
<dbReference type="EMBL" id="QFWT01000001">
    <property type="protein sequence ID" value="PWI34838.1"/>
    <property type="molecule type" value="Genomic_DNA"/>
</dbReference>
<comment type="caution">
    <text evidence="1">The sequence shown here is derived from an EMBL/GenBank/DDBJ whole genome shotgun (WGS) entry which is preliminary data.</text>
</comment>
<sequence length="125" mass="12756">MAKITAPTMHDPIYVGTHGNLSIAKAKAVLAAAAVGDVVELLEVPIGIDMQGVRVSTTGLGAGVTGTVKLGDTTIKSGIDLSADSVVDIPCDIYTEEKQKLTVTIAGAEATGTIKVNPTYIAKGY</sequence>
<name>A0A2U3BDG0_9VIBR</name>
<dbReference type="OrthoDB" id="5873380at2"/>
<protein>
    <submittedName>
        <fullName evidence="1">Uncharacterized protein</fullName>
    </submittedName>
</protein>
<organism evidence="1 2">
    <name type="scientific">Vibrio albus</name>
    <dbReference type="NCBI Taxonomy" id="2200953"/>
    <lineage>
        <taxon>Bacteria</taxon>
        <taxon>Pseudomonadati</taxon>
        <taxon>Pseudomonadota</taxon>
        <taxon>Gammaproteobacteria</taxon>
        <taxon>Vibrionales</taxon>
        <taxon>Vibrionaceae</taxon>
        <taxon>Vibrio</taxon>
    </lineage>
</organism>
<evidence type="ECO:0000313" key="1">
    <source>
        <dbReference type="EMBL" id="PWI34838.1"/>
    </source>
</evidence>
<dbReference type="Proteomes" id="UP000245362">
    <property type="component" value="Unassembled WGS sequence"/>
</dbReference>
<dbReference type="RefSeq" id="WP_109317992.1">
    <property type="nucleotide sequence ID" value="NZ_QFWT01000001.1"/>
</dbReference>
<gene>
    <name evidence="1" type="ORF">DI392_00725</name>
</gene>
<dbReference type="AlphaFoldDB" id="A0A2U3BDG0"/>
<keyword evidence="2" id="KW-1185">Reference proteome</keyword>
<accession>A0A2U3BDG0</accession>
<reference evidence="1 2" key="1">
    <citation type="submission" date="2018-05" db="EMBL/GenBank/DDBJ databases">
        <title>Vibrio limimaris sp. nov., isolated from marine sediment.</title>
        <authorList>
            <person name="Li C.-M."/>
        </authorList>
    </citation>
    <scope>NUCLEOTIDE SEQUENCE [LARGE SCALE GENOMIC DNA]</scope>
    <source>
        <strain evidence="1 2">E4404</strain>
    </source>
</reference>